<evidence type="ECO:0000313" key="1">
    <source>
        <dbReference type="EMBL" id="MEY2181068.1"/>
    </source>
</evidence>
<dbReference type="Proteomes" id="UP001562159">
    <property type="component" value="Unassembled WGS sequence"/>
</dbReference>
<sequence length="132" mass="15227">MSLIQTPVSYGELIDKITILEIKSRRIVDPAKLANVRTELEMLNATWAAHPASHTDIRDERARLLAVNEALWEIEDEIRLKEKAQAFDAGFIELARSVYFRNDERAAVKREINLKLGSQLVEEKSYQDYRAK</sequence>
<comment type="caution">
    <text evidence="1">The sequence shown here is derived from an EMBL/GenBank/DDBJ whole genome shotgun (WGS) entry which is preliminary data.</text>
</comment>
<proteinExistence type="predicted"/>
<dbReference type="Pfam" id="PF19662">
    <property type="entry name" value="DUF6165"/>
    <property type="match status" value="1"/>
</dbReference>
<dbReference type="InterPro" id="IPR046163">
    <property type="entry name" value="DUF6165"/>
</dbReference>
<protein>
    <submittedName>
        <fullName evidence="1">DUF6165 family protein</fullName>
    </submittedName>
</protein>
<evidence type="ECO:0000313" key="2">
    <source>
        <dbReference type="Proteomes" id="UP001562159"/>
    </source>
</evidence>
<dbReference type="EMBL" id="JBGBPY010000001">
    <property type="protein sequence ID" value="MEY2181068.1"/>
    <property type="molecule type" value="Genomic_DNA"/>
</dbReference>
<name>A0ABV4ALG9_9GAMM</name>
<keyword evidence="2" id="KW-1185">Reference proteome</keyword>
<organism evidence="1 2">
    <name type="scientific">Rhodanobacter humi</name>
    <dbReference type="NCBI Taxonomy" id="1888173"/>
    <lineage>
        <taxon>Bacteria</taxon>
        <taxon>Pseudomonadati</taxon>
        <taxon>Pseudomonadota</taxon>
        <taxon>Gammaproteobacteria</taxon>
        <taxon>Lysobacterales</taxon>
        <taxon>Rhodanobacteraceae</taxon>
        <taxon>Rhodanobacter</taxon>
    </lineage>
</organism>
<accession>A0ABV4ALG9</accession>
<gene>
    <name evidence="1" type="ORF">AB7878_01445</name>
</gene>
<reference evidence="1 2" key="1">
    <citation type="submission" date="2024-07" db="EMBL/GenBank/DDBJ databases">
        <title>Molecular mechanisms and environmental adaptations of flagellar loss and biofilm growth of Rhodanobacter under environmental stress.</title>
        <authorList>
            <person name="Chen M."/>
        </authorList>
    </citation>
    <scope>NUCLEOTIDE SEQUENCE [LARGE SCALE GENOMIC DNA]</scope>
    <source>
        <strain evidence="1 2">RS22</strain>
    </source>
</reference>